<feature type="transmembrane region" description="Helical" evidence="1">
    <location>
        <begin position="6"/>
        <end position="27"/>
    </location>
</feature>
<dbReference type="EMBL" id="EU197055">
    <property type="protein sequence ID" value="ABY63200.1"/>
    <property type="molecule type" value="Genomic_DNA"/>
</dbReference>
<keyword evidence="1" id="KW-1133">Transmembrane helix</keyword>
<accession>B3FJN5</accession>
<evidence type="ECO:0000313" key="2">
    <source>
        <dbReference type="EMBL" id="ABY63200.1"/>
    </source>
</evidence>
<sequence length="76" mass="8742">MQLHWAELFILGMWTLAGGFTFIGELFKIPVMQCQSLFGVTSRWGKFSIGLALLAFVIMRTTQWLTSENPTINWQM</sequence>
<evidence type="ECO:0000256" key="1">
    <source>
        <dbReference type="SAM" id="Phobius"/>
    </source>
</evidence>
<keyword evidence="1" id="KW-0812">Transmembrane</keyword>
<dbReference type="KEGG" id="vg:6372278"/>
<keyword evidence="3" id="KW-1185">Reference proteome</keyword>
<gene>
    <name evidence="2" type="ORF">201phi2-1p375</name>
</gene>
<evidence type="ECO:0000313" key="3">
    <source>
        <dbReference type="Proteomes" id="UP000002421"/>
    </source>
</evidence>
<feature type="transmembrane region" description="Helical" evidence="1">
    <location>
        <begin position="47"/>
        <end position="66"/>
    </location>
</feature>
<dbReference type="Proteomes" id="UP000002421">
    <property type="component" value="Segment"/>
</dbReference>
<dbReference type="RefSeq" id="YP_001957096.1">
    <property type="nucleotide sequence ID" value="NC_010821.1"/>
</dbReference>
<name>B3FJN5_BP201</name>
<organism evidence="2 3">
    <name type="scientific">Pseudomonas phage 201phi2-1</name>
    <name type="common">Pseudomonas chlororaphis phage 201phi2-1</name>
    <dbReference type="NCBI Taxonomy" id="198110"/>
    <lineage>
        <taxon>Viruses</taxon>
        <taxon>Duplodnaviria</taxon>
        <taxon>Heunggongvirae</taxon>
        <taxon>Uroviricota</taxon>
        <taxon>Caudoviricetes</taxon>
        <taxon>Chimalliviridae</taxon>
        <taxon>Serwervirus</taxon>
        <taxon>Serwervirus 201phi21</taxon>
    </lineage>
</organism>
<reference evidence="2 3" key="1">
    <citation type="journal article" date="2008" name="Virology">
        <title>Characterization of Pseudomonas chlororaphis myovirus 201varphi2-1 via genomic sequencing, mass spectrometry, and electron microscopy.</title>
        <authorList>
            <person name="Thomas J.A."/>
            <person name="Rolando M.R."/>
            <person name="Carroll C.A."/>
            <person name="Shen P.S."/>
            <person name="Belnap D.M."/>
            <person name="Weintraub S.T."/>
            <person name="Serwer P."/>
            <person name="Hardies S.C."/>
        </authorList>
    </citation>
    <scope>NUCLEOTIDE SEQUENCE</scope>
</reference>
<protein>
    <submittedName>
        <fullName evidence="2">Uncharacterized protein</fullName>
    </submittedName>
</protein>
<proteinExistence type="predicted"/>
<organismHost>
    <name type="scientific">Pseudomonas chlororaphis</name>
    <dbReference type="NCBI Taxonomy" id="587753"/>
</organismHost>
<keyword evidence="1" id="KW-0472">Membrane</keyword>